<dbReference type="Proteomes" id="UP000053766">
    <property type="component" value="Unassembled WGS sequence"/>
</dbReference>
<reference evidence="3" key="2">
    <citation type="journal article" date="2016" name="Sci. Rep.">
        <title>Dictyocaulus viviparus genome, variome and transcriptome elucidate lungworm biology and support future intervention.</title>
        <authorList>
            <person name="McNulty S.N."/>
            <person name="Strube C."/>
            <person name="Rosa B.A."/>
            <person name="Martin J.C."/>
            <person name="Tyagi R."/>
            <person name="Choi Y.J."/>
            <person name="Wang Q."/>
            <person name="Hallsworth Pepin K."/>
            <person name="Zhang X."/>
            <person name="Ozersky P."/>
            <person name="Wilson R.K."/>
            <person name="Sternberg P.W."/>
            <person name="Gasser R.B."/>
            <person name="Mitreva M."/>
        </authorList>
    </citation>
    <scope>NUCLEOTIDE SEQUENCE [LARGE SCALE GENOMIC DNA]</scope>
    <source>
        <strain evidence="3">HannoverDv2000</strain>
    </source>
</reference>
<feature type="region of interest" description="Disordered" evidence="1">
    <location>
        <begin position="257"/>
        <end position="280"/>
    </location>
</feature>
<evidence type="ECO:0000256" key="1">
    <source>
        <dbReference type="SAM" id="MobiDB-lite"/>
    </source>
</evidence>
<dbReference type="OrthoDB" id="5874526at2759"/>
<gene>
    <name evidence="2" type="ORF">DICVIV_02950</name>
</gene>
<sequence length="351" mass="40827">MYGLHSSHRNHFGEKEIAIFVVVRSPESIELPLMTLNKYVHSPESIIDIANLPALEMKPSLESGVLSQEKTVPDNQTINKRLLSSESLFDLHAIPCPFIEDHSKELASAPSEDEYRARRRLMSLESKHDLERIPDPFGLNTVENDLRHREETSSKSDYVPPIWHHTPRPPFMLPNSAYDYTHYSQPHRIQPFQSDYDYTPYSQPMMPPPYYAPPYMPYYCVHFFSNQMSFKRNVLEANPYYYQYNPSFYHYAPHAVQRQHHQPHNSQDRQPSHAPYHHHPSLNLYHHQAPMYNLGVPCNLNNPMNVPFSVPSLEFSRVDTKEEGARIPDQFSANPTQLQLQYSTTPNNVVS</sequence>
<reference evidence="2 3" key="1">
    <citation type="submission" date="2013-11" db="EMBL/GenBank/DDBJ databases">
        <title>Draft genome of the bovine lungworm Dictyocaulus viviparus.</title>
        <authorList>
            <person name="Mitreva M."/>
        </authorList>
    </citation>
    <scope>NUCLEOTIDE SEQUENCE [LARGE SCALE GENOMIC DNA]</scope>
    <source>
        <strain evidence="2 3">HannoverDv2000</strain>
    </source>
</reference>
<name>A0A0D8Y8J1_DICVI</name>
<organism evidence="2 3">
    <name type="scientific">Dictyocaulus viviparus</name>
    <name type="common">Bovine lungworm</name>
    <dbReference type="NCBI Taxonomy" id="29172"/>
    <lineage>
        <taxon>Eukaryota</taxon>
        <taxon>Metazoa</taxon>
        <taxon>Ecdysozoa</taxon>
        <taxon>Nematoda</taxon>
        <taxon>Chromadorea</taxon>
        <taxon>Rhabditida</taxon>
        <taxon>Rhabditina</taxon>
        <taxon>Rhabditomorpha</taxon>
        <taxon>Strongyloidea</taxon>
        <taxon>Metastrongylidae</taxon>
        <taxon>Dictyocaulus</taxon>
    </lineage>
</organism>
<proteinExistence type="predicted"/>
<dbReference type="AlphaFoldDB" id="A0A0D8Y8J1"/>
<protein>
    <submittedName>
        <fullName evidence="2">Uncharacterized protein</fullName>
    </submittedName>
</protein>
<evidence type="ECO:0000313" key="3">
    <source>
        <dbReference type="Proteomes" id="UP000053766"/>
    </source>
</evidence>
<keyword evidence="3" id="KW-1185">Reference proteome</keyword>
<accession>A0A0D8Y8J1</accession>
<dbReference type="EMBL" id="KN716195">
    <property type="protein sequence ID" value="KJH50896.1"/>
    <property type="molecule type" value="Genomic_DNA"/>
</dbReference>
<evidence type="ECO:0000313" key="2">
    <source>
        <dbReference type="EMBL" id="KJH50896.1"/>
    </source>
</evidence>